<evidence type="ECO:0000256" key="6">
    <source>
        <dbReference type="ARBA" id="ARBA00035191"/>
    </source>
</evidence>
<keyword evidence="8" id="KW-1185">Reference proteome</keyword>
<evidence type="ECO:0000256" key="1">
    <source>
        <dbReference type="ARBA" id="ARBA00004173"/>
    </source>
</evidence>
<keyword evidence="3 7" id="KW-0689">Ribosomal protein</keyword>
<keyword evidence="4" id="KW-0496">Mitochondrion</keyword>
<dbReference type="EMBL" id="JBBWRZ010000011">
    <property type="protein sequence ID" value="KAK8226020.1"/>
    <property type="molecule type" value="Genomic_DNA"/>
</dbReference>
<sequence>MFRLPFLFRAPVAPKPATTASIARFSQCARLRSEAAAVEHESQTVAPKTRPLLPYFVMRTPSAKLPVYHETKAGGNLHQTKLRKIEGDIRKLKSAIQTELGLDPSQVKINDVTRSILIKGNRKMEIQDWLIEKGF</sequence>
<name>A0ABR1YCX0_9PEZI</name>
<keyword evidence="5" id="KW-0687">Ribonucleoprotein</keyword>
<evidence type="ECO:0000256" key="5">
    <source>
        <dbReference type="ARBA" id="ARBA00023274"/>
    </source>
</evidence>
<dbReference type="PANTHER" id="PTHR13477">
    <property type="entry name" value="MITOCHONDRIAL 39S RIBOSOMAL PROTEIN L49"/>
    <property type="match status" value="1"/>
</dbReference>
<evidence type="ECO:0000256" key="4">
    <source>
        <dbReference type="ARBA" id="ARBA00023128"/>
    </source>
</evidence>
<evidence type="ECO:0000313" key="7">
    <source>
        <dbReference type="EMBL" id="KAK8226020.1"/>
    </source>
</evidence>
<evidence type="ECO:0000313" key="8">
    <source>
        <dbReference type="Proteomes" id="UP001492380"/>
    </source>
</evidence>
<comment type="subcellular location">
    <subcellularLocation>
        <location evidence="1">Mitochondrion</location>
    </subcellularLocation>
</comment>
<dbReference type="InterPro" id="IPR007740">
    <property type="entry name" value="Ribosomal_mL49"/>
</dbReference>
<dbReference type="PANTHER" id="PTHR13477:SF0">
    <property type="entry name" value="LARGE RIBOSOMAL SUBUNIT PROTEIN ML49"/>
    <property type="match status" value="1"/>
</dbReference>
<accession>A0ABR1YCX0</accession>
<evidence type="ECO:0000256" key="3">
    <source>
        <dbReference type="ARBA" id="ARBA00022980"/>
    </source>
</evidence>
<dbReference type="GO" id="GO:0005840">
    <property type="term" value="C:ribosome"/>
    <property type="evidence" value="ECO:0007669"/>
    <property type="project" value="UniProtKB-KW"/>
</dbReference>
<dbReference type="Gene3D" id="3.30.780.10">
    <property type="entry name" value="SUI1-like domain"/>
    <property type="match status" value="1"/>
</dbReference>
<organism evidence="7 8">
    <name type="scientific">Phyllosticta capitalensis</name>
    <dbReference type="NCBI Taxonomy" id="121624"/>
    <lineage>
        <taxon>Eukaryota</taxon>
        <taxon>Fungi</taxon>
        <taxon>Dikarya</taxon>
        <taxon>Ascomycota</taxon>
        <taxon>Pezizomycotina</taxon>
        <taxon>Dothideomycetes</taxon>
        <taxon>Dothideomycetes incertae sedis</taxon>
        <taxon>Botryosphaeriales</taxon>
        <taxon>Phyllostictaceae</taxon>
        <taxon>Phyllosticta</taxon>
    </lineage>
</organism>
<evidence type="ECO:0000256" key="2">
    <source>
        <dbReference type="ARBA" id="ARBA00005677"/>
    </source>
</evidence>
<dbReference type="Proteomes" id="UP001492380">
    <property type="component" value="Unassembled WGS sequence"/>
</dbReference>
<comment type="similarity">
    <text evidence="2">Belongs to the mitochondrion-specific ribosomal protein mL49 family.</text>
</comment>
<comment type="caution">
    <text evidence="7">The sequence shown here is derived from an EMBL/GenBank/DDBJ whole genome shotgun (WGS) entry which is preliminary data.</text>
</comment>
<gene>
    <name evidence="7" type="ORF">HDK90DRAFT_496490</name>
</gene>
<reference evidence="7 8" key="1">
    <citation type="submission" date="2024-04" db="EMBL/GenBank/DDBJ databases">
        <title>Phyllosticta paracitricarpa is synonymous to the EU quarantine fungus P. citricarpa based on phylogenomic analyses.</title>
        <authorList>
            <consortium name="Lawrence Berkeley National Laboratory"/>
            <person name="Van Ingen-Buijs V.A."/>
            <person name="Van Westerhoven A.C."/>
            <person name="Haridas S."/>
            <person name="Skiadas P."/>
            <person name="Martin F."/>
            <person name="Groenewald J.Z."/>
            <person name="Crous P.W."/>
            <person name="Seidl M.F."/>
        </authorList>
    </citation>
    <scope>NUCLEOTIDE SEQUENCE [LARGE SCALE GENOMIC DNA]</scope>
    <source>
        <strain evidence="7 8">CBS 123374</strain>
    </source>
</reference>
<proteinExistence type="inferred from homology"/>
<dbReference type="Pfam" id="PF05046">
    <property type="entry name" value="Img2"/>
    <property type="match status" value="1"/>
</dbReference>
<protein>
    <recommendedName>
        <fullName evidence="6">Large ribosomal subunit protein mL49</fullName>
    </recommendedName>
</protein>